<name>A0A1I3GV74_9SPHI</name>
<evidence type="ECO:0000313" key="4">
    <source>
        <dbReference type="EMBL" id="SFI27249.1"/>
    </source>
</evidence>
<dbReference type="InterPro" id="IPR042208">
    <property type="entry name" value="D-ser_dehydrat-like_sf"/>
</dbReference>
<keyword evidence="5" id="KW-1185">Reference proteome</keyword>
<dbReference type="InterPro" id="IPR029066">
    <property type="entry name" value="PLP-binding_barrel"/>
</dbReference>
<evidence type="ECO:0000256" key="1">
    <source>
        <dbReference type="ARBA" id="ARBA00005323"/>
    </source>
</evidence>
<dbReference type="CDD" id="cd06821">
    <property type="entry name" value="PLPDE_III_D-TA"/>
    <property type="match status" value="1"/>
</dbReference>
<dbReference type="Pfam" id="PF01168">
    <property type="entry name" value="Ala_racemase_N"/>
    <property type="match status" value="1"/>
</dbReference>
<dbReference type="STRING" id="1477437.SAMN05444682_103116"/>
<evidence type="ECO:0000259" key="3">
    <source>
        <dbReference type="SMART" id="SM01119"/>
    </source>
</evidence>
<dbReference type="AlphaFoldDB" id="A0A1I3GV74"/>
<dbReference type="PANTHER" id="PTHR28004">
    <property type="entry name" value="ZGC:162816-RELATED"/>
    <property type="match status" value="1"/>
</dbReference>
<organism evidence="4 5">
    <name type="scientific">Parapedobacter indicus</name>
    <dbReference type="NCBI Taxonomy" id="1477437"/>
    <lineage>
        <taxon>Bacteria</taxon>
        <taxon>Pseudomonadati</taxon>
        <taxon>Bacteroidota</taxon>
        <taxon>Sphingobacteriia</taxon>
        <taxon>Sphingobacteriales</taxon>
        <taxon>Sphingobacteriaceae</taxon>
        <taxon>Parapedobacter</taxon>
    </lineage>
</organism>
<evidence type="ECO:0000256" key="2">
    <source>
        <dbReference type="ARBA" id="ARBA00023239"/>
    </source>
</evidence>
<dbReference type="GO" id="GO:0008721">
    <property type="term" value="F:D-serine ammonia-lyase activity"/>
    <property type="evidence" value="ECO:0007669"/>
    <property type="project" value="TreeGrafter"/>
</dbReference>
<dbReference type="Gene3D" id="2.40.37.20">
    <property type="entry name" value="D-serine dehydratase-like domain"/>
    <property type="match status" value="1"/>
</dbReference>
<dbReference type="Gene3D" id="3.20.20.10">
    <property type="entry name" value="Alanine racemase"/>
    <property type="match status" value="1"/>
</dbReference>
<protein>
    <submittedName>
        <fullName evidence="4">D-serine deaminase, pyridoxal phosphate-dependent</fullName>
    </submittedName>
</protein>
<accession>A0A1I3GV74</accession>
<comment type="similarity">
    <text evidence="1">Belongs to the DSD1 family.</text>
</comment>
<dbReference type="EMBL" id="FOQO01000003">
    <property type="protein sequence ID" value="SFI27249.1"/>
    <property type="molecule type" value="Genomic_DNA"/>
</dbReference>
<dbReference type="Pfam" id="PF14031">
    <property type="entry name" value="D-ser_dehydrat"/>
    <property type="match status" value="1"/>
</dbReference>
<dbReference type="SMART" id="SM01119">
    <property type="entry name" value="D-ser_dehydrat"/>
    <property type="match status" value="1"/>
</dbReference>
<dbReference type="InterPro" id="IPR001608">
    <property type="entry name" value="Ala_racemase_N"/>
</dbReference>
<dbReference type="RefSeq" id="WP_090625921.1">
    <property type="nucleotide sequence ID" value="NZ_FOQO01000003.1"/>
</dbReference>
<dbReference type="GO" id="GO:0036088">
    <property type="term" value="P:D-serine catabolic process"/>
    <property type="evidence" value="ECO:0007669"/>
    <property type="project" value="TreeGrafter"/>
</dbReference>
<feature type="domain" description="D-serine dehydratase-like" evidence="3">
    <location>
        <begin position="263"/>
        <end position="353"/>
    </location>
</feature>
<dbReference type="SUPFAM" id="SSF51419">
    <property type="entry name" value="PLP-binding barrel"/>
    <property type="match status" value="1"/>
</dbReference>
<dbReference type="OrthoDB" id="9788869at2"/>
<dbReference type="Proteomes" id="UP000198670">
    <property type="component" value="Unassembled WGS sequence"/>
</dbReference>
<dbReference type="PANTHER" id="PTHR28004:SF2">
    <property type="entry name" value="D-SERINE DEHYDRATASE"/>
    <property type="match status" value="1"/>
</dbReference>
<reference evidence="4 5" key="1">
    <citation type="submission" date="2016-10" db="EMBL/GenBank/DDBJ databases">
        <authorList>
            <person name="de Groot N.N."/>
        </authorList>
    </citation>
    <scope>NUCLEOTIDE SEQUENCE [LARGE SCALE GENOMIC DNA]</scope>
    <source>
        <strain evidence="4 5">RK1</strain>
    </source>
</reference>
<dbReference type="InterPro" id="IPR051466">
    <property type="entry name" value="D-amino_acid_metab_enzyme"/>
</dbReference>
<keyword evidence="2" id="KW-0456">Lyase</keyword>
<dbReference type="InterPro" id="IPR026956">
    <property type="entry name" value="D-ser_dehydrat-like_dom"/>
</dbReference>
<sequence>MQPVDTWYKIRNESDVDSPALLVFPERIKQNITLLKSMIDDPKRLRPHVKTHKTKELTRLQLEAGITRFKCATIAEAAMLGECEAPDVLVAYPLYGPKLIRFLSLKKKFPKTNFSAIVDNPQAAHALAVAARQAGEMVDVYVDLNIGMGRTGIKPGAEAVALYQQCGQLEGLAIQGFHAYDGHVHERDIEKRKVICAKNFESVEQMAQQVQKVGFPRPRIVVGGSPSFPIYATYPEVECSPGTFILWDKGYADGLPDQPFLPSAVLLTRIVSMPEVNRFCVDLGHKAVAAENPLDRRVYFLNAPDLKPIGQSEEHLVLEAPPGHSWKVGDVLYGLPYHVCPTVALYDYLAVIEQGAYVERWVVASRNRL</sequence>
<evidence type="ECO:0000313" key="5">
    <source>
        <dbReference type="Proteomes" id="UP000198670"/>
    </source>
</evidence>
<proteinExistence type="inferred from homology"/>
<gene>
    <name evidence="4" type="ORF">SAMN05444682_103116</name>
</gene>